<dbReference type="EMBL" id="CAXKWB010003447">
    <property type="protein sequence ID" value="CAL4069294.1"/>
    <property type="molecule type" value="Genomic_DNA"/>
</dbReference>
<proteinExistence type="inferred from homology"/>
<comment type="similarity">
    <text evidence="2">Belongs to the Mediator complex subunit 24 family.</text>
</comment>
<dbReference type="InterPro" id="IPR021429">
    <property type="entry name" value="Mediator_Med24"/>
</dbReference>
<name>A0AAV2Q2F6_MEGNR</name>
<keyword evidence="5" id="KW-0010">Activator</keyword>
<dbReference type="AlphaFoldDB" id="A0AAV2Q2F6"/>
<comment type="subcellular location">
    <subcellularLocation>
        <location evidence="1">Nucleus</location>
    </subcellularLocation>
</comment>
<dbReference type="Proteomes" id="UP001497623">
    <property type="component" value="Unassembled WGS sequence"/>
</dbReference>
<sequence length="1044" mass="116181">MVLETASSSKAGTIRSLLIRAWRERWSDLQWGINIKTVLPRCVSGDVHHLADYILQQALMGPLPNNLILSYLKHSLCSQVVSYAGVIESISKYDGLHKPHCVHALLQMLQSIMQNVWCRGKPEDCLQLATSLVGGVKWIVQVMASATKQLLELQTAPEHSANLNLAGSVLLDIKNSEFLMCMLEIGRNEEPDQWMENSKKFTELETLLAGAGAVEENKELLIETICCVRDSAPLNNMNGSGVVYDSSSVPMCYIVHSLVMLEVNLFTTRDSQAFAKHLLILKKLKGLTLEQLYYELLRASFFGLSCNDHNQHQELKWVGFTFIKVPTILQIIHTALKGDLSSTGPSEELLCAVRRLATQTQLLDHADLRINCYCLEYLLKELCNGLITEREAQAIISQRTRESNTLAGILQNDSQNAHPGTPNLILRAQPTVNKILRTLSNRNQESVLPMMHLLISGKSRDLLLAAAAASGQLHIFAQKFVKFNELSMVPQSGENPKMAVNRALMFDISFLLLCHIAQIYGIDVVVSETCDTFVECWMKENMPEAGRVKAPLSKITTDHKAVEDFLRQIEIQESEMKYSMVCWSDVCCVSGVTLREVVSAAQQRAVHMQFVKGLLDRMRHHLCCLPLCVATWLCHHVQVVEGEEASQPMQILQYLQTSSNEHDPQVPILDNFKDRSTLMSQIIENMITTMKGGLQSNGNNNNNTEATDSPRDELEFTKMDLLHQPLAKLLEDAWKQIFPIGSIQHGSLATFRDLLRLGGTRWFVEDIVKHGLQSVFQSDLNKAVDLIYGLLHLDIVGCTLSLLVHTMPLYISGPCTSELLCEPRIRALAQLTVMMISAAWGALQIQNLLQQQQQKQQQQQQSNGDSEAAFLSFVPVKLSVKRSYQDRDLEELEANLRLHSGELAVIRATPGLATNAQALLTATNHLLKLCAQVSRAGVVSPVQQLITHILMELVSAPNTVPLLALLPPTLLPNLLPLLSPPQTFSYSQLLLCTMPPRDNSLESGTDNMSDFLSGPTPGQAAGLRRTAAKLICLQRSISEDIKDL</sequence>
<evidence type="ECO:0000313" key="10">
    <source>
        <dbReference type="Proteomes" id="UP001497623"/>
    </source>
</evidence>
<dbReference type="GO" id="GO:0016592">
    <property type="term" value="C:mediator complex"/>
    <property type="evidence" value="ECO:0007669"/>
    <property type="project" value="InterPro"/>
</dbReference>
<feature type="non-terminal residue" evidence="9">
    <location>
        <position position="1044"/>
    </location>
</feature>
<keyword evidence="6" id="KW-0804">Transcription</keyword>
<gene>
    <name evidence="9" type="ORF">MNOR_LOCUS7715</name>
</gene>
<protein>
    <recommendedName>
        <fullName evidence="3">Mediator of RNA polymerase II transcription subunit 24</fullName>
    </recommendedName>
    <alternativeName>
        <fullName evidence="8">Mediator complex subunit 24</fullName>
    </alternativeName>
</protein>
<reference evidence="9 10" key="1">
    <citation type="submission" date="2024-05" db="EMBL/GenBank/DDBJ databases">
        <authorList>
            <person name="Wallberg A."/>
        </authorList>
    </citation>
    <scope>NUCLEOTIDE SEQUENCE [LARGE SCALE GENOMIC DNA]</scope>
</reference>
<dbReference type="Pfam" id="PF11277">
    <property type="entry name" value="Med24_N"/>
    <property type="match status" value="1"/>
</dbReference>
<accession>A0AAV2Q2F6</accession>
<keyword evidence="7" id="KW-0539">Nucleus</keyword>
<evidence type="ECO:0000256" key="2">
    <source>
        <dbReference type="ARBA" id="ARBA00007864"/>
    </source>
</evidence>
<evidence type="ECO:0000256" key="4">
    <source>
        <dbReference type="ARBA" id="ARBA00023015"/>
    </source>
</evidence>
<evidence type="ECO:0000313" key="9">
    <source>
        <dbReference type="EMBL" id="CAL4069294.1"/>
    </source>
</evidence>
<evidence type="ECO:0000256" key="7">
    <source>
        <dbReference type="ARBA" id="ARBA00023242"/>
    </source>
</evidence>
<evidence type="ECO:0000256" key="6">
    <source>
        <dbReference type="ARBA" id="ARBA00023163"/>
    </source>
</evidence>
<dbReference type="PANTHER" id="PTHR12898">
    <property type="entry name" value="MEDIATOR OF RNA POLYMERASE II TRANSCRIPTION SUBUNIT 24"/>
    <property type="match status" value="1"/>
</dbReference>
<dbReference type="PANTHER" id="PTHR12898:SF1">
    <property type="entry name" value="MEDIATOR OF RNA POLYMERASE II TRANSCRIPTION SUBUNIT 24"/>
    <property type="match status" value="1"/>
</dbReference>
<organism evidence="9 10">
    <name type="scientific">Meganyctiphanes norvegica</name>
    <name type="common">Northern krill</name>
    <name type="synonym">Thysanopoda norvegica</name>
    <dbReference type="NCBI Taxonomy" id="48144"/>
    <lineage>
        <taxon>Eukaryota</taxon>
        <taxon>Metazoa</taxon>
        <taxon>Ecdysozoa</taxon>
        <taxon>Arthropoda</taxon>
        <taxon>Crustacea</taxon>
        <taxon>Multicrustacea</taxon>
        <taxon>Malacostraca</taxon>
        <taxon>Eumalacostraca</taxon>
        <taxon>Eucarida</taxon>
        <taxon>Euphausiacea</taxon>
        <taxon>Euphausiidae</taxon>
        <taxon>Meganyctiphanes</taxon>
    </lineage>
</organism>
<evidence type="ECO:0000256" key="1">
    <source>
        <dbReference type="ARBA" id="ARBA00004123"/>
    </source>
</evidence>
<evidence type="ECO:0000256" key="5">
    <source>
        <dbReference type="ARBA" id="ARBA00023159"/>
    </source>
</evidence>
<dbReference type="GO" id="GO:0003712">
    <property type="term" value="F:transcription coregulator activity"/>
    <property type="evidence" value="ECO:0007669"/>
    <property type="project" value="TreeGrafter"/>
</dbReference>
<evidence type="ECO:0000256" key="8">
    <source>
        <dbReference type="ARBA" id="ARBA00031960"/>
    </source>
</evidence>
<evidence type="ECO:0000256" key="3">
    <source>
        <dbReference type="ARBA" id="ARBA00019693"/>
    </source>
</evidence>
<comment type="caution">
    <text evidence="9">The sequence shown here is derived from an EMBL/GenBank/DDBJ whole genome shotgun (WGS) entry which is preliminary data.</text>
</comment>
<keyword evidence="4" id="KW-0805">Transcription regulation</keyword>
<keyword evidence="10" id="KW-1185">Reference proteome</keyword>
<dbReference type="GO" id="GO:0060261">
    <property type="term" value="P:positive regulation of transcription initiation by RNA polymerase II"/>
    <property type="evidence" value="ECO:0007669"/>
    <property type="project" value="TreeGrafter"/>
</dbReference>